<keyword evidence="2 6" id="KW-0812">Transmembrane</keyword>
<dbReference type="Gene3D" id="1.20.1250.20">
    <property type="entry name" value="MFS general substrate transporter like domains"/>
    <property type="match status" value="1"/>
</dbReference>
<gene>
    <name evidence="8" type="ORF">G6O67_004631</name>
</gene>
<feature type="transmembrane region" description="Helical" evidence="6">
    <location>
        <begin position="122"/>
        <end position="140"/>
    </location>
</feature>
<accession>A0A8H4PPU2</accession>
<evidence type="ECO:0000256" key="1">
    <source>
        <dbReference type="ARBA" id="ARBA00004141"/>
    </source>
</evidence>
<dbReference type="OrthoDB" id="5215911at2759"/>
<feature type="region of interest" description="Disordered" evidence="5">
    <location>
        <begin position="268"/>
        <end position="294"/>
    </location>
</feature>
<dbReference type="InterPro" id="IPR036259">
    <property type="entry name" value="MFS_trans_sf"/>
</dbReference>
<comment type="subcellular location">
    <subcellularLocation>
        <location evidence="1">Membrane</location>
        <topology evidence="1">Multi-pass membrane protein</topology>
    </subcellularLocation>
</comment>
<feature type="transmembrane region" description="Helical" evidence="6">
    <location>
        <begin position="328"/>
        <end position="353"/>
    </location>
</feature>
<dbReference type="PANTHER" id="PTHR23502:SF50">
    <property type="entry name" value="TRANSPORTER, PUTATIVE (AFU_ORTHOLOGUE AFUA_5G00430)-RELATED"/>
    <property type="match status" value="1"/>
</dbReference>
<name>A0A8H4PPU2_9HYPO</name>
<dbReference type="SUPFAM" id="SSF103473">
    <property type="entry name" value="MFS general substrate transporter"/>
    <property type="match status" value="1"/>
</dbReference>
<keyword evidence="9" id="KW-1185">Reference proteome</keyword>
<comment type="caution">
    <text evidence="8">The sequence shown here is derived from an EMBL/GenBank/DDBJ whole genome shotgun (WGS) entry which is preliminary data.</text>
</comment>
<feature type="transmembrane region" description="Helical" evidence="6">
    <location>
        <begin position="408"/>
        <end position="429"/>
    </location>
</feature>
<feature type="transmembrane region" description="Helical" evidence="6">
    <location>
        <begin position="502"/>
        <end position="524"/>
    </location>
</feature>
<evidence type="ECO:0000259" key="7">
    <source>
        <dbReference type="PROSITE" id="PS50850"/>
    </source>
</evidence>
<evidence type="ECO:0000256" key="3">
    <source>
        <dbReference type="ARBA" id="ARBA00022989"/>
    </source>
</evidence>
<organism evidence="8 9">
    <name type="scientific">Ophiocordyceps sinensis</name>
    <dbReference type="NCBI Taxonomy" id="72228"/>
    <lineage>
        <taxon>Eukaryota</taxon>
        <taxon>Fungi</taxon>
        <taxon>Dikarya</taxon>
        <taxon>Ascomycota</taxon>
        <taxon>Pezizomycotina</taxon>
        <taxon>Sordariomycetes</taxon>
        <taxon>Hypocreomycetidae</taxon>
        <taxon>Hypocreales</taxon>
        <taxon>Ophiocordycipitaceae</taxon>
        <taxon>Ophiocordyceps</taxon>
    </lineage>
</organism>
<dbReference type="GO" id="GO:0005886">
    <property type="term" value="C:plasma membrane"/>
    <property type="evidence" value="ECO:0007669"/>
    <property type="project" value="TreeGrafter"/>
</dbReference>
<dbReference type="PANTHER" id="PTHR23502">
    <property type="entry name" value="MAJOR FACILITATOR SUPERFAMILY"/>
    <property type="match status" value="1"/>
</dbReference>
<evidence type="ECO:0000256" key="5">
    <source>
        <dbReference type="SAM" id="MobiDB-lite"/>
    </source>
</evidence>
<dbReference type="EMBL" id="JAAVMX010000005">
    <property type="protein sequence ID" value="KAF4508223.1"/>
    <property type="molecule type" value="Genomic_DNA"/>
</dbReference>
<feature type="transmembrane region" description="Helical" evidence="6">
    <location>
        <begin position="365"/>
        <end position="387"/>
    </location>
</feature>
<dbReference type="GO" id="GO:0022857">
    <property type="term" value="F:transmembrane transporter activity"/>
    <property type="evidence" value="ECO:0007669"/>
    <property type="project" value="InterPro"/>
</dbReference>
<dbReference type="InterPro" id="IPR011701">
    <property type="entry name" value="MFS"/>
</dbReference>
<dbReference type="AlphaFoldDB" id="A0A8H4PPU2"/>
<feature type="transmembrane region" description="Helical" evidence="6">
    <location>
        <begin position="58"/>
        <end position="78"/>
    </location>
</feature>
<reference evidence="8 9" key="1">
    <citation type="journal article" date="2020" name="Genome Biol. Evol.">
        <title>A new high-quality draft genome assembly of the Chinese cordyceps Ophiocordyceps sinensis.</title>
        <authorList>
            <person name="Shu R."/>
            <person name="Zhang J."/>
            <person name="Meng Q."/>
            <person name="Zhang H."/>
            <person name="Zhou G."/>
            <person name="Li M."/>
            <person name="Wu P."/>
            <person name="Zhao Y."/>
            <person name="Chen C."/>
            <person name="Qin Q."/>
        </authorList>
    </citation>
    <scope>NUCLEOTIDE SEQUENCE [LARGE SCALE GENOMIC DNA]</scope>
    <source>
        <strain evidence="8 9">IOZ07</strain>
    </source>
</reference>
<feature type="transmembrane region" description="Helical" evidence="6">
    <location>
        <begin position="435"/>
        <end position="460"/>
    </location>
</feature>
<protein>
    <recommendedName>
        <fullName evidence="7">Major facilitator superfamily (MFS) profile domain-containing protein</fullName>
    </recommendedName>
</protein>
<evidence type="ECO:0000256" key="2">
    <source>
        <dbReference type="ARBA" id="ARBA00022692"/>
    </source>
</evidence>
<dbReference type="Proteomes" id="UP000557566">
    <property type="component" value="Unassembled WGS sequence"/>
</dbReference>
<sequence>MDQHANASSLPGEPHPPGTLELFSDENKEHGKLVPLPRPSDDFNDPLTWSMLRKSWNYGLLTAMTMSIFAGLSTQTIFWPQMLQELNVTLQDLNNGMAGQLVGLAFGCVVFIPFARKYGRRSTYIVSTVVVTASVWWSAFMRTSGEVVATNVLMGLAGAINETAVQMSISDMFFVHQRGSANGVYLIAVTAGSFLAPMAAGAQAQSFGWRSSYLTLGGWMTGLSLLFVLSFEETKFVPAARAGSGTTDDADDEDGLIRRDSYQLGPKVSRVDSEAPLRGNAARPGPRTRPRPRPRFPRYLRLQLVTRTDEPFWKTLYSPVHSAWFPHVVFTFLEFASGVTWVVVFSSIISIVFSRAPYNFDAAQIGFMSAGPLVGSVFGSLYGGPLVDWAVVRFAKRNGGIYEPEMRLWLMPLPALAMSAGLVMFGITADRGMHYILPSIGIALSAYGFGAISDMTFTLIIDSFPNLVAQTFVTISFFRNALSIAGPFSITSWMEVMSISSISIVAAAISLGIHLLGIPVAIWGKNIRTSLATRYHHLSDKST</sequence>
<evidence type="ECO:0000256" key="6">
    <source>
        <dbReference type="SAM" id="Phobius"/>
    </source>
</evidence>
<feature type="transmembrane region" description="Helical" evidence="6">
    <location>
        <begin position="182"/>
        <end position="200"/>
    </location>
</feature>
<dbReference type="Pfam" id="PF07690">
    <property type="entry name" value="MFS_1"/>
    <property type="match status" value="1"/>
</dbReference>
<proteinExistence type="predicted"/>
<dbReference type="PROSITE" id="PS50850">
    <property type="entry name" value="MFS"/>
    <property type="match status" value="1"/>
</dbReference>
<feature type="region of interest" description="Disordered" evidence="5">
    <location>
        <begin position="1"/>
        <end position="23"/>
    </location>
</feature>
<evidence type="ECO:0000313" key="8">
    <source>
        <dbReference type="EMBL" id="KAF4508223.1"/>
    </source>
</evidence>
<feature type="transmembrane region" description="Helical" evidence="6">
    <location>
        <begin position="98"/>
        <end position="115"/>
    </location>
</feature>
<keyword evidence="3 6" id="KW-1133">Transmembrane helix</keyword>
<dbReference type="InterPro" id="IPR020846">
    <property type="entry name" value="MFS_dom"/>
</dbReference>
<evidence type="ECO:0000256" key="4">
    <source>
        <dbReference type="ARBA" id="ARBA00023136"/>
    </source>
</evidence>
<feature type="domain" description="Major facilitator superfamily (MFS) profile" evidence="7">
    <location>
        <begin position="51"/>
        <end position="525"/>
    </location>
</feature>
<keyword evidence="4 6" id="KW-0472">Membrane</keyword>
<feature type="transmembrane region" description="Helical" evidence="6">
    <location>
        <begin position="212"/>
        <end position="231"/>
    </location>
</feature>
<evidence type="ECO:0000313" key="9">
    <source>
        <dbReference type="Proteomes" id="UP000557566"/>
    </source>
</evidence>